<feature type="region of interest" description="Disordered" evidence="1">
    <location>
        <begin position="1"/>
        <end position="107"/>
    </location>
</feature>
<reference evidence="2" key="1">
    <citation type="journal article" date="2021" name="Proc. Natl. Acad. Sci. U.S.A.">
        <title>Three genomes in the algal genus Volvox reveal the fate of a haploid sex-determining region after a transition to homothallism.</title>
        <authorList>
            <person name="Yamamoto K."/>
            <person name="Hamaji T."/>
            <person name="Kawai-Toyooka H."/>
            <person name="Matsuzaki R."/>
            <person name="Takahashi F."/>
            <person name="Nishimura Y."/>
            <person name="Kawachi M."/>
            <person name="Noguchi H."/>
            <person name="Minakuchi Y."/>
            <person name="Umen J.G."/>
            <person name="Toyoda A."/>
            <person name="Nozaki H."/>
        </authorList>
    </citation>
    <scope>NUCLEOTIDE SEQUENCE</scope>
    <source>
        <strain evidence="2">NIES-3780</strain>
    </source>
</reference>
<dbReference type="EMBL" id="BNCO01000003">
    <property type="protein sequence ID" value="GIL45648.1"/>
    <property type="molecule type" value="Genomic_DNA"/>
</dbReference>
<feature type="non-terminal residue" evidence="2">
    <location>
        <position position="1"/>
    </location>
</feature>
<keyword evidence="3" id="KW-1185">Reference proteome</keyword>
<evidence type="ECO:0000256" key="1">
    <source>
        <dbReference type="SAM" id="MobiDB-lite"/>
    </source>
</evidence>
<evidence type="ECO:0000313" key="2">
    <source>
        <dbReference type="EMBL" id="GIL45648.1"/>
    </source>
</evidence>
<feature type="compositionally biased region" description="Acidic residues" evidence="1">
    <location>
        <begin position="29"/>
        <end position="39"/>
    </location>
</feature>
<feature type="compositionally biased region" description="Polar residues" evidence="1">
    <location>
        <begin position="1"/>
        <end position="10"/>
    </location>
</feature>
<organism evidence="2 3">
    <name type="scientific">Volvox africanus</name>
    <dbReference type="NCBI Taxonomy" id="51714"/>
    <lineage>
        <taxon>Eukaryota</taxon>
        <taxon>Viridiplantae</taxon>
        <taxon>Chlorophyta</taxon>
        <taxon>core chlorophytes</taxon>
        <taxon>Chlorophyceae</taxon>
        <taxon>CS clade</taxon>
        <taxon>Chlamydomonadales</taxon>
        <taxon>Volvocaceae</taxon>
        <taxon>Volvox</taxon>
    </lineage>
</organism>
<dbReference type="Proteomes" id="UP000747399">
    <property type="component" value="Unassembled WGS sequence"/>
</dbReference>
<accession>A0A8J4EVR1</accession>
<protein>
    <submittedName>
        <fullName evidence="2">Uncharacterized protein</fullName>
    </submittedName>
</protein>
<evidence type="ECO:0000313" key="3">
    <source>
        <dbReference type="Proteomes" id="UP000747399"/>
    </source>
</evidence>
<proteinExistence type="predicted"/>
<dbReference type="AlphaFoldDB" id="A0A8J4EVR1"/>
<feature type="non-terminal residue" evidence="2">
    <location>
        <position position="145"/>
    </location>
</feature>
<gene>
    <name evidence="2" type="ORF">Vafri_2855</name>
</gene>
<sequence length="145" mass="15463">FSLSRQSPITATELREISYFARSSRGLSPEEDTPEDDAGESPPRKQPLSTRPGPGKGPERAWMEPEAEPGAVNPSMQQPDMPVAARGWAGQVEMSPAGPTATVAQTPADASCTEGWSVLGRKSSQFCTPCQDLDSHPEQLPDEAA</sequence>
<comment type="caution">
    <text evidence="2">The sequence shown here is derived from an EMBL/GenBank/DDBJ whole genome shotgun (WGS) entry which is preliminary data.</text>
</comment>
<name>A0A8J4EVR1_9CHLO</name>